<accession>A0A1R3H4T0</accession>
<dbReference type="EMBL" id="AWUE01020841">
    <property type="protein sequence ID" value="OMO65341.1"/>
    <property type="molecule type" value="Genomic_DNA"/>
</dbReference>
<dbReference type="InterPro" id="IPR052979">
    <property type="entry name" value="Adenylate-forming_domain"/>
</dbReference>
<evidence type="ECO:0000313" key="2">
    <source>
        <dbReference type="Proteomes" id="UP000187203"/>
    </source>
</evidence>
<evidence type="ECO:0000313" key="1">
    <source>
        <dbReference type="EMBL" id="OMO65341.1"/>
    </source>
</evidence>
<comment type="caution">
    <text evidence="1">The sequence shown here is derived from an EMBL/GenBank/DDBJ whole genome shotgun (WGS) entry which is preliminary data.</text>
</comment>
<protein>
    <submittedName>
        <fullName evidence="1">Uncharacterized protein</fullName>
    </submittedName>
</protein>
<organism evidence="1 2">
    <name type="scientific">Corchorus olitorius</name>
    <dbReference type="NCBI Taxonomy" id="93759"/>
    <lineage>
        <taxon>Eukaryota</taxon>
        <taxon>Viridiplantae</taxon>
        <taxon>Streptophyta</taxon>
        <taxon>Embryophyta</taxon>
        <taxon>Tracheophyta</taxon>
        <taxon>Spermatophyta</taxon>
        <taxon>Magnoliopsida</taxon>
        <taxon>eudicotyledons</taxon>
        <taxon>Gunneridae</taxon>
        <taxon>Pentapetalae</taxon>
        <taxon>rosids</taxon>
        <taxon>malvids</taxon>
        <taxon>Malvales</taxon>
        <taxon>Malvaceae</taxon>
        <taxon>Grewioideae</taxon>
        <taxon>Apeibeae</taxon>
        <taxon>Corchorus</taxon>
    </lineage>
</organism>
<dbReference type="PANTHER" id="PTHR33927:SF1">
    <property type="entry name" value="TRANSMEMBRANE PROTEIN"/>
    <property type="match status" value="1"/>
</dbReference>
<dbReference type="AlphaFoldDB" id="A0A1R3H4T0"/>
<proteinExistence type="predicted"/>
<reference evidence="2" key="1">
    <citation type="submission" date="2013-09" db="EMBL/GenBank/DDBJ databases">
        <title>Corchorus olitorius genome sequencing.</title>
        <authorList>
            <person name="Alam M."/>
            <person name="Haque M.S."/>
            <person name="Islam M.S."/>
            <person name="Emdad E.M."/>
            <person name="Islam M.M."/>
            <person name="Ahmed B."/>
            <person name="Halim A."/>
            <person name="Hossen Q.M.M."/>
            <person name="Hossain M.Z."/>
            <person name="Ahmed R."/>
            <person name="Khan M.M."/>
            <person name="Islam R."/>
            <person name="Rashid M.M."/>
            <person name="Khan S.A."/>
            <person name="Rahman M.S."/>
            <person name="Alam M."/>
            <person name="Yahiya A.S."/>
            <person name="Khan M.S."/>
            <person name="Azam M.S."/>
            <person name="Haque T."/>
            <person name="Lashkar M.Z.H."/>
            <person name="Akhand A.I."/>
            <person name="Morshed G."/>
            <person name="Roy S."/>
            <person name="Uddin K.S."/>
            <person name="Rabeya T."/>
            <person name="Hossain A.S."/>
            <person name="Chowdhury A."/>
            <person name="Snigdha A.R."/>
            <person name="Mortoza M.S."/>
            <person name="Matin S.A."/>
            <person name="Hoque S.M.E."/>
            <person name="Islam M.K."/>
            <person name="Roy D.K."/>
            <person name="Haider R."/>
            <person name="Moosa M.M."/>
            <person name="Elias S.M."/>
            <person name="Hasan A.M."/>
            <person name="Jahan S."/>
            <person name="Shafiuddin M."/>
            <person name="Mahmood N."/>
            <person name="Shommy N.S."/>
        </authorList>
    </citation>
    <scope>NUCLEOTIDE SEQUENCE [LARGE SCALE GENOMIC DNA]</scope>
    <source>
        <strain evidence="2">cv. O-4</strain>
    </source>
</reference>
<gene>
    <name evidence="1" type="ORF">COLO4_31332</name>
</gene>
<dbReference type="OrthoDB" id="3142841at2759"/>
<dbReference type="PANTHER" id="PTHR33927">
    <property type="entry name" value="TRANSMEMBRANE PROTEIN"/>
    <property type="match status" value="1"/>
</dbReference>
<sequence length="81" mass="8685">MTGQNFGEEIKEMISGHPRDKVIVHDTSDFGRPNLSQISNDAAKRWGAEVVIVTSDLEGTRDVVNACKVKGIAAFGPIGDS</sequence>
<keyword evidence="2" id="KW-1185">Reference proteome</keyword>
<name>A0A1R3H4T0_9ROSI</name>
<dbReference type="Proteomes" id="UP000187203">
    <property type="component" value="Unassembled WGS sequence"/>
</dbReference>